<dbReference type="AlphaFoldDB" id="M1DVR6"/>
<dbReference type="InParanoid" id="M1DVR6"/>
<evidence type="ECO:0000313" key="2">
    <source>
        <dbReference type="EnsemblPlants" id="PGSC0003DMT400095185"/>
    </source>
</evidence>
<organism evidence="2 3">
    <name type="scientific">Solanum tuberosum</name>
    <name type="common">Potato</name>
    <dbReference type="NCBI Taxonomy" id="4113"/>
    <lineage>
        <taxon>Eukaryota</taxon>
        <taxon>Viridiplantae</taxon>
        <taxon>Streptophyta</taxon>
        <taxon>Embryophyta</taxon>
        <taxon>Tracheophyta</taxon>
        <taxon>Spermatophyta</taxon>
        <taxon>Magnoliopsida</taxon>
        <taxon>eudicotyledons</taxon>
        <taxon>Gunneridae</taxon>
        <taxon>Pentapetalae</taxon>
        <taxon>asterids</taxon>
        <taxon>lamiids</taxon>
        <taxon>Solanales</taxon>
        <taxon>Solanaceae</taxon>
        <taxon>Solanoideae</taxon>
        <taxon>Solaneae</taxon>
        <taxon>Solanum</taxon>
    </lineage>
</organism>
<evidence type="ECO:0008006" key="4">
    <source>
        <dbReference type="Google" id="ProtNLM"/>
    </source>
</evidence>
<dbReference type="PaxDb" id="4113-PGSC0003DMT400095185"/>
<feature type="compositionally biased region" description="Basic and acidic residues" evidence="1">
    <location>
        <begin position="83"/>
        <end position="151"/>
    </location>
</feature>
<name>M1DVR6_SOLTU</name>
<accession>M1DVR6</accession>
<reference evidence="3" key="1">
    <citation type="journal article" date="2011" name="Nature">
        <title>Genome sequence and analysis of the tuber crop potato.</title>
        <authorList>
            <consortium name="The Potato Genome Sequencing Consortium"/>
        </authorList>
    </citation>
    <scope>NUCLEOTIDE SEQUENCE [LARGE SCALE GENOMIC DNA]</scope>
    <source>
        <strain evidence="3">cv. DM1-3 516 R44</strain>
    </source>
</reference>
<proteinExistence type="predicted"/>
<reference evidence="2" key="2">
    <citation type="submission" date="2015-06" db="UniProtKB">
        <authorList>
            <consortium name="EnsemblPlants"/>
        </authorList>
    </citation>
    <scope>IDENTIFICATION</scope>
    <source>
        <strain evidence="2">DM1-3 516 R44</strain>
    </source>
</reference>
<keyword evidence="3" id="KW-1185">Reference proteome</keyword>
<dbReference type="Gramene" id="PGSC0003DMT400095185">
    <property type="protein sequence ID" value="PGSC0003DMT400095185"/>
    <property type="gene ID" value="PGSC0003DMG400044756"/>
</dbReference>
<protein>
    <recommendedName>
        <fullName evidence="4">Integrase core domain containing protein</fullName>
    </recommendedName>
</protein>
<dbReference type="HOGENOM" id="CLU_029307_6_0_1"/>
<dbReference type="Proteomes" id="UP000011115">
    <property type="component" value="Unassembled WGS sequence"/>
</dbReference>
<evidence type="ECO:0000256" key="1">
    <source>
        <dbReference type="SAM" id="MobiDB-lite"/>
    </source>
</evidence>
<evidence type="ECO:0000313" key="3">
    <source>
        <dbReference type="Proteomes" id="UP000011115"/>
    </source>
</evidence>
<feature type="region of interest" description="Disordered" evidence="1">
    <location>
        <begin position="83"/>
        <end position="167"/>
    </location>
</feature>
<sequence>MAKIMTQLDILSKNVMGAGARSVNAMGVGCSNPEEMKFEALYNEKVYFLANQDGGYHSNYPREDGNQGWARDEGWKYRDREWRDQNPNWKDGEKDRYVPPHERQKPKDSEGGRFEDMLSRILNKVEGELSPEGKDQVGEKREQSTHHREIPRSSTMSPNDPDHDDAEGWCKTMVNYTKRQITELIIDSD</sequence>
<dbReference type="EnsemblPlants" id="PGSC0003DMT400095185">
    <property type="protein sequence ID" value="PGSC0003DMT400095185"/>
    <property type="gene ID" value="PGSC0003DMG400044756"/>
</dbReference>